<proteinExistence type="predicted"/>
<feature type="region of interest" description="Disordered" evidence="1">
    <location>
        <begin position="306"/>
        <end position="330"/>
    </location>
</feature>
<dbReference type="OMA" id="LYNAHEW"/>
<feature type="non-terminal residue" evidence="3">
    <location>
        <position position="1"/>
    </location>
</feature>
<keyword evidence="4" id="KW-1185">Reference proteome</keyword>
<dbReference type="InterPro" id="IPR006578">
    <property type="entry name" value="MADF-dom"/>
</dbReference>
<dbReference type="OrthoDB" id="7408914at2759"/>
<dbReference type="STRING" id="7375.A0A0L0CPP0"/>
<evidence type="ECO:0000259" key="2">
    <source>
        <dbReference type="PROSITE" id="PS51029"/>
    </source>
</evidence>
<comment type="caution">
    <text evidence="3">The sequence shown here is derived from an EMBL/GenBank/DDBJ whole genome shotgun (WGS) entry which is preliminary data.</text>
</comment>
<dbReference type="PANTHER" id="PTHR12243:SF69">
    <property type="entry name" value="SI:CH73-59F11.3"/>
    <property type="match status" value="1"/>
</dbReference>
<sequence>SSNGGGDHDDDDVGGLGCFNEFTYIFTHVVRYTFGSCLFNKHFATFNLAYINDFQPKRGRPRALPQMGEFDLSLISEFRNRPSFYDRNSPRFKDKLYNAHEWQEISNKLGFDVSILKDRILQLRNRYNLEKRRLEQLREENPFKSYESPWPLYEHLHFLSDHIRARRSYKKMMPLNGSGQFGAGPDLSNSSNGTLHQAAGSGTAAAAGGAFPNGLLTVKMEDGSEETDAETESQNNDSEINAFETSGLITDTHSSTLQQQQLQHSQLRLLQQQQQQQTQQQQQQQQQQHHPTISIRRLDTLRSDYADSSSSMYHKQKQQQHFPQQQQRRTHLTSLNQTSVQNDDDSAVSTAPSPPKQARLNARELKYNAFGNFISSSLQDLPPSTALELVEKFTSDIVKVLMANAEQEQHCNDFE</sequence>
<dbReference type="GO" id="GO:0006357">
    <property type="term" value="P:regulation of transcription by RNA polymerase II"/>
    <property type="evidence" value="ECO:0007669"/>
    <property type="project" value="TreeGrafter"/>
</dbReference>
<organism evidence="3 4">
    <name type="scientific">Lucilia cuprina</name>
    <name type="common">Green bottle fly</name>
    <name type="synonym">Australian sheep blowfly</name>
    <dbReference type="NCBI Taxonomy" id="7375"/>
    <lineage>
        <taxon>Eukaryota</taxon>
        <taxon>Metazoa</taxon>
        <taxon>Ecdysozoa</taxon>
        <taxon>Arthropoda</taxon>
        <taxon>Hexapoda</taxon>
        <taxon>Insecta</taxon>
        <taxon>Pterygota</taxon>
        <taxon>Neoptera</taxon>
        <taxon>Endopterygota</taxon>
        <taxon>Diptera</taxon>
        <taxon>Brachycera</taxon>
        <taxon>Muscomorpha</taxon>
        <taxon>Oestroidea</taxon>
        <taxon>Calliphoridae</taxon>
        <taxon>Luciliinae</taxon>
        <taxon>Lucilia</taxon>
    </lineage>
</organism>
<dbReference type="PANTHER" id="PTHR12243">
    <property type="entry name" value="MADF DOMAIN TRANSCRIPTION FACTOR"/>
    <property type="match status" value="1"/>
</dbReference>
<gene>
    <name evidence="3" type="ORF">FF38_04748</name>
</gene>
<dbReference type="PROSITE" id="PS51029">
    <property type="entry name" value="MADF"/>
    <property type="match status" value="1"/>
</dbReference>
<dbReference type="AlphaFoldDB" id="A0A0L0CPP0"/>
<dbReference type="GO" id="GO:0005634">
    <property type="term" value="C:nucleus"/>
    <property type="evidence" value="ECO:0007669"/>
    <property type="project" value="TreeGrafter"/>
</dbReference>
<dbReference type="Proteomes" id="UP000037069">
    <property type="component" value="Unassembled WGS sequence"/>
</dbReference>
<dbReference type="Pfam" id="PF10545">
    <property type="entry name" value="MADF_DNA_bdg"/>
    <property type="match status" value="1"/>
</dbReference>
<dbReference type="SMART" id="SM00595">
    <property type="entry name" value="MADF"/>
    <property type="match status" value="1"/>
</dbReference>
<feature type="region of interest" description="Disordered" evidence="1">
    <location>
        <begin position="180"/>
        <end position="206"/>
    </location>
</feature>
<dbReference type="InterPro" id="IPR039353">
    <property type="entry name" value="TF_Adf1"/>
</dbReference>
<feature type="domain" description="MADF" evidence="2">
    <location>
        <begin position="73"/>
        <end position="164"/>
    </location>
</feature>
<name>A0A0L0CPP0_LUCCU</name>
<protein>
    <recommendedName>
        <fullName evidence="2">MADF domain-containing protein</fullName>
    </recommendedName>
</protein>
<evidence type="ECO:0000313" key="3">
    <source>
        <dbReference type="EMBL" id="KNC34231.1"/>
    </source>
</evidence>
<dbReference type="EMBL" id="JRES01000088">
    <property type="protein sequence ID" value="KNC34231.1"/>
    <property type="molecule type" value="Genomic_DNA"/>
</dbReference>
<accession>A0A0L0CPP0</accession>
<evidence type="ECO:0000313" key="4">
    <source>
        <dbReference type="Proteomes" id="UP000037069"/>
    </source>
</evidence>
<dbReference type="GO" id="GO:0005667">
    <property type="term" value="C:transcription regulator complex"/>
    <property type="evidence" value="ECO:0007669"/>
    <property type="project" value="TreeGrafter"/>
</dbReference>
<reference evidence="3 4" key="1">
    <citation type="journal article" date="2015" name="Nat. Commun.">
        <title>Lucilia cuprina genome unlocks parasitic fly biology to underpin future interventions.</title>
        <authorList>
            <person name="Anstead C.A."/>
            <person name="Korhonen P.K."/>
            <person name="Young N.D."/>
            <person name="Hall R.S."/>
            <person name="Jex A.R."/>
            <person name="Murali S.C."/>
            <person name="Hughes D.S."/>
            <person name="Lee S.F."/>
            <person name="Perry T."/>
            <person name="Stroehlein A.J."/>
            <person name="Ansell B.R."/>
            <person name="Breugelmans B."/>
            <person name="Hofmann A."/>
            <person name="Qu J."/>
            <person name="Dugan S."/>
            <person name="Lee S.L."/>
            <person name="Chao H."/>
            <person name="Dinh H."/>
            <person name="Han Y."/>
            <person name="Doddapaneni H.V."/>
            <person name="Worley K.C."/>
            <person name="Muzny D.M."/>
            <person name="Ioannidis P."/>
            <person name="Waterhouse R.M."/>
            <person name="Zdobnov E.M."/>
            <person name="James P.J."/>
            <person name="Bagnall N.H."/>
            <person name="Kotze A.C."/>
            <person name="Gibbs R.A."/>
            <person name="Richards S."/>
            <person name="Batterham P."/>
            <person name="Gasser R.B."/>
        </authorList>
    </citation>
    <scope>NUCLEOTIDE SEQUENCE [LARGE SCALE GENOMIC DNA]</scope>
    <source>
        <strain evidence="3 4">LS</strain>
        <tissue evidence="3">Full body</tissue>
    </source>
</reference>
<evidence type="ECO:0000256" key="1">
    <source>
        <dbReference type="SAM" id="MobiDB-lite"/>
    </source>
</evidence>